<dbReference type="PANTHER" id="PTHR36984">
    <property type="entry name" value="CRISPR-ASSOCIATED ENDORIBONUCLEASE CAS6 1"/>
    <property type="match status" value="1"/>
</dbReference>
<reference evidence="3 4" key="1">
    <citation type="submission" date="2011-08" db="EMBL/GenBank/DDBJ databases">
        <title>The Genome Sequence of Johnsonella ignava ATCC 51276.</title>
        <authorList>
            <consortium name="The Broad Institute Genome Sequencing Platform"/>
            <person name="Earl A."/>
            <person name="Ward D."/>
            <person name="Feldgarden M."/>
            <person name="Gevers D."/>
            <person name="Izard J."/>
            <person name="Blanton J.M."/>
            <person name="Baranova O.V."/>
            <person name="Dewhirst F.E."/>
            <person name="Young S.K."/>
            <person name="Zeng Q."/>
            <person name="Gargeya S."/>
            <person name="Fitzgerald M."/>
            <person name="Haas B."/>
            <person name="Abouelleil A."/>
            <person name="Alvarado L."/>
            <person name="Arachchi H.M."/>
            <person name="Berlin A."/>
            <person name="Brown A."/>
            <person name="Chapman S.B."/>
            <person name="Chen Z."/>
            <person name="Dunbar C."/>
            <person name="Freedman E."/>
            <person name="Gearin G."/>
            <person name="Gellesch M."/>
            <person name="Goldberg J."/>
            <person name="Griggs A."/>
            <person name="Gujja S."/>
            <person name="Heiman D."/>
            <person name="Howarth C."/>
            <person name="Larson L."/>
            <person name="Lui A."/>
            <person name="MacDonald P.J.P."/>
            <person name="Montmayeur A."/>
            <person name="Murphy C."/>
            <person name="Neiman D."/>
            <person name="Pearson M."/>
            <person name="Priest M."/>
            <person name="Roberts A."/>
            <person name="Saif S."/>
            <person name="Shea T."/>
            <person name="Shenoy N."/>
            <person name="Sisk P."/>
            <person name="Stolte C."/>
            <person name="Sykes S."/>
            <person name="Wortman J."/>
            <person name="Nusbaum C."/>
            <person name="Birren B."/>
        </authorList>
    </citation>
    <scope>NUCLEOTIDE SEQUENCE [LARGE SCALE GENOMIC DNA]</scope>
    <source>
        <strain evidence="3 4">ATCC 51276</strain>
    </source>
</reference>
<feature type="domain" description="CRISPR associated protein Cas6 C-terminal" evidence="2">
    <location>
        <begin position="143"/>
        <end position="265"/>
    </location>
</feature>
<dbReference type="EMBL" id="ACZL01000023">
    <property type="protein sequence ID" value="EHI55265.1"/>
    <property type="molecule type" value="Genomic_DNA"/>
</dbReference>
<dbReference type="Gene3D" id="3.30.70.1900">
    <property type="match status" value="1"/>
</dbReference>
<dbReference type="HOGENOM" id="CLU_090947_1_0_9"/>
<sequence length="269" mass="31832">MKQNFQIKLKESGFIKPYKGDLDMRFSIDVDLLQEEIPKDYRKMIVSFFKKAFEDNNPEYYKKQYVNEENKMKEFVFSVFMERPDIKKENENISVPDKRIKIFFSSYNPEDGLNIYNALMLKQDKIYKYKDFQICPRHIRLVREKTIRGNEVTFKTLSPVVIKEHKGDNKTTWYHKLDSEAGREQFGINLKNQLKAGLGKGCISDYDEIRYEVIKNKELKIKHYDIIVNCNMAEIKFNAKPYILDYLYKAGVGSNRSRGFGCLDIIKEG</sequence>
<dbReference type="eggNOG" id="COG1583">
    <property type="taxonomic scope" value="Bacteria"/>
</dbReference>
<gene>
    <name evidence="3" type="ORF">HMPREF9333_01401</name>
</gene>
<dbReference type="CDD" id="cd21140">
    <property type="entry name" value="Cas6_I-like"/>
    <property type="match status" value="1"/>
</dbReference>
<organism evidence="3 4">
    <name type="scientific">Johnsonella ignava ATCC 51276</name>
    <dbReference type="NCBI Taxonomy" id="679200"/>
    <lineage>
        <taxon>Bacteria</taxon>
        <taxon>Bacillati</taxon>
        <taxon>Bacillota</taxon>
        <taxon>Clostridia</taxon>
        <taxon>Lachnospirales</taxon>
        <taxon>Lachnospiraceae</taxon>
        <taxon>Johnsonella</taxon>
    </lineage>
</organism>
<dbReference type="GO" id="GO:0051607">
    <property type="term" value="P:defense response to virus"/>
    <property type="evidence" value="ECO:0007669"/>
    <property type="project" value="UniProtKB-KW"/>
</dbReference>
<comment type="caution">
    <text evidence="3">The sequence shown here is derived from an EMBL/GenBank/DDBJ whole genome shotgun (WGS) entry which is preliminary data.</text>
</comment>
<keyword evidence="1" id="KW-0051">Antiviral defense</keyword>
<dbReference type="InterPro" id="IPR010156">
    <property type="entry name" value="CRISPR-assoc_prot_Cas6"/>
</dbReference>
<dbReference type="OrthoDB" id="45555at2"/>
<dbReference type="Gene3D" id="3.30.70.1890">
    <property type="match status" value="1"/>
</dbReference>
<dbReference type="AlphaFoldDB" id="G5GIL1"/>
<dbReference type="GO" id="GO:0016788">
    <property type="term" value="F:hydrolase activity, acting on ester bonds"/>
    <property type="evidence" value="ECO:0007669"/>
    <property type="project" value="InterPro"/>
</dbReference>
<accession>G5GIL1</accession>
<dbReference type="Proteomes" id="UP000003011">
    <property type="component" value="Unassembled WGS sequence"/>
</dbReference>
<dbReference type="NCBIfam" id="TIGR01877">
    <property type="entry name" value="cas_cas6"/>
    <property type="match status" value="1"/>
</dbReference>
<dbReference type="InterPro" id="IPR049435">
    <property type="entry name" value="Cas_Cas6_C"/>
</dbReference>
<dbReference type="PANTHER" id="PTHR36984:SF3">
    <property type="entry name" value="CRISPR-ASSOCIATED ENDORIBONUCLEASE CAS6"/>
    <property type="match status" value="1"/>
</dbReference>
<proteinExistence type="predicted"/>
<name>G5GIL1_9FIRM</name>
<protein>
    <recommendedName>
        <fullName evidence="2">CRISPR associated protein Cas6 C-terminal domain-containing protein</fullName>
    </recommendedName>
</protein>
<evidence type="ECO:0000313" key="3">
    <source>
        <dbReference type="EMBL" id="EHI55265.1"/>
    </source>
</evidence>
<evidence type="ECO:0000313" key="4">
    <source>
        <dbReference type="Proteomes" id="UP000003011"/>
    </source>
</evidence>
<evidence type="ECO:0000259" key="2">
    <source>
        <dbReference type="Pfam" id="PF01881"/>
    </source>
</evidence>
<keyword evidence="4" id="KW-1185">Reference proteome</keyword>
<evidence type="ECO:0000256" key="1">
    <source>
        <dbReference type="ARBA" id="ARBA00023118"/>
    </source>
</evidence>
<dbReference type="STRING" id="679200.HMPREF9333_01401"/>
<dbReference type="InterPro" id="IPR045747">
    <property type="entry name" value="CRISPR-assoc_prot_Cas6_N_sf"/>
</dbReference>
<dbReference type="Pfam" id="PF01881">
    <property type="entry name" value="Cas_Cas6_C"/>
    <property type="match status" value="1"/>
</dbReference>